<keyword evidence="5" id="KW-0342">GTP-binding</keyword>
<dbReference type="Pfam" id="PF25461">
    <property type="entry name" value="Beta-barrel_SelB"/>
    <property type="match status" value="1"/>
</dbReference>
<sequence>MRVVATAGHVDHGKSTLIRALTGMEPDRWAEERRRGLTLDLGFAWTTLAGTTFAFVDVPGHERFVANMLAGVGTAPPVLFVVAADEGWMPQSEEHLSALDALGVRHGLLAVTKADRADPGPALAQARARLAETSLGEVPAVAVSGATGAGLPELRTELTRLAARLPAPDTAADVRLWVDRSFSIRGAGTVVTGTLTAGSVRAGGELVVADGTSVHIRGLQLLGESRDEAAAVARVALNLRGVDRERIARGDALLTPGAWFTTTEADVRLRGAEAAELQRNLVLHLGSAGVNCRIRPLGRDTARLILSRALPLRRGDRGLLRDPGEHRIPAGIDVLDARPPRLRGRGAARARDAELSAPPRIPRFLRASEAHARGLPETGLRVGEWLVDEENWATLRARAVPVAGAWLAEHPVAAGMPVDALAQRLELPSALAGPLLEGTTLTVAEGLVRRPGTALPARVDSAVREIEEKLADRPFRAPEAGELRALGLGVKELAAAERAGRLTRITSEVVLGPGALERAAGILEGLGADFTVSDARRALDSTRRVVVPLLELLDGKGFTRRREDGTRRLRVESTKDR</sequence>
<dbReference type="EMBL" id="VMNW02000041">
    <property type="protein sequence ID" value="KAA9157453.1"/>
    <property type="molecule type" value="Genomic_DNA"/>
</dbReference>
<dbReference type="Gene3D" id="2.40.30.10">
    <property type="entry name" value="Translation factors"/>
    <property type="match status" value="1"/>
</dbReference>
<dbReference type="Gene3D" id="3.40.50.300">
    <property type="entry name" value="P-loop containing nucleotide triphosphate hydrolases"/>
    <property type="match status" value="1"/>
</dbReference>
<reference evidence="9" key="1">
    <citation type="submission" date="2019-09" db="EMBL/GenBank/DDBJ databases">
        <authorList>
            <person name="Teo W.F.A."/>
            <person name="Duangmal K."/>
        </authorList>
    </citation>
    <scope>NUCLEOTIDE SEQUENCE [LARGE SCALE GENOMIC DNA]</scope>
    <source>
        <strain evidence="9">K81G1</strain>
    </source>
</reference>
<dbReference type="Pfam" id="PF09107">
    <property type="entry name" value="WHD_3rd_SelB"/>
    <property type="match status" value="1"/>
</dbReference>
<dbReference type="PROSITE" id="PS51722">
    <property type="entry name" value="G_TR_2"/>
    <property type="match status" value="1"/>
</dbReference>
<dbReference type="GO" id="GO:0003746">
    <property type="term" value="F:translation elongation factor activity"/>
    <property type="evidence" value="ECO:0007669"/>
    <property type="project" value="UniProtKB-KW"/>
</dbReference>
<evidence type="ECO:0000313" key="10">
    <source>
        <dbReference type="Proteomes" id="UP000319769"/>
    </source>
</evidence>
<protein>
    <recommendedName>
        <fullName evidence="2">Selenocysteine-specific elongation factor</fullName>
    </recommendedName>
    <alternativeName>
        <fullName evidence="7">SelB translation factor</fullName>
    </alternativeName>
</protein>
<dbReference type="SUPFAM" id="SSF46785">
    <property type="entry name" value="Winged helix' DNA-binding domain"/>
    <property type="match status" value="1"/>
</dbReference>
<keyword evidence="4" id="KW-0648">Protein biosynthesis</keyword>
<dbReference type="InterPro" id="IPR027417">
    <property type="entry name" value="P-loop_NTPase"/>
</dbReference>
<evidence type="ECO:0000259" key="8">
    <source>
        <dbReference type="PROSITE" id="PS51722"/>
    </source>
</evidence>
<dbReference type="InterPro" id="IPR036388">
    <property type="entry name" value="WH-like_DNA-bd_sf"/>
</dbReference>
<dbReference type="CDD" id="cd04171">
    <property type="entry name" value="SelB"/>
    <property type="match status" value="1"/>
</dbReference>
<dbReference type="InterPro" id="IPR004535">
    <property type="entry name" value="Transl_elong_SelB"/>
</dbReference>
<gene>
    <name evidence="9" type="primary">selB</name>
    <name evidence="9" type="ORF">FPZ12_025105</name>
</gene>
<dbReference type="GO" id="GO:0003924">
    <property type="term" value="F:GTPase activity"/>
    <property type="evidence" value="ECO:0007669"/>
    <property type="project" value="InterPro"/>
</dbReference>
<dbReference type="NCBIfam" id="TIGR00475">
    <property type="entry name" value="selB"/>
    <property type="match status" value="1"/>
</dbReference>
<dbReference type="Gene3D" id="1.10.10.10">
    <property type="entry name" value="Winged helix-like DNA-binding domain superfamily/Winged helix DNA-binding domain"/>
    <property type="match status" value="1"/>
</dbReference>
<dbReference type="InterPro" id="IPR036390">
    <property type="entry name" value="WH_DNA-bd_sf"/>
</dbReference>
<keyword evidence="5" id="KW-0547">Nucleotide-binding</keyword>
<dbReference type="Pfam" id="PF00009">
    <property type="entry name" value="GTP_EFTU"/>
    <property type="match status" value="1"/>
</dbReference>
<dbReference type="GO" id="GO:0001514">
    <property type="term" value="P:selenocysteine incorporation"/>
    <property type="evidence" value="ECO:0007669"/>
    <property type="project" value="InterPro"/>
</dbReference>
<dbReference type="AlphaFoldDB" id="A0A5N0UZW5"/>
<keyword evidence="3" id="KW-0963">Cytoplasm</keyword>
<dbReference type="PANTHER" id="PTHR43721:SF22">
    <property type="entry name" value="ELONGATION FACTOR TU, MITOCHONDRIAL"/>
    <property type="match status" value="1"/>
</dbReference>
<evidence type="ECO:0000256" key="6">
    <source>
        <dbReference type="ARBA" id="ARBA00025526"/>
    </source>
</evidence>
<dbReference type="RefSeq" id="WP_144760837.1">
    <property type="nucleotide sequence ID" value="NZ_VMNW02000041.1"/>
</dbReference>
<dbReference type="InterPro" id="IPR057335">
    <property type="entry name" value="Beta-barrel_SelB"/>
</dbReference>
<comment type="function">
    <text evidence="6">Translation factor necessary for the incorporation of selenocysteine into proteins. It probably replaces EF-Tu for the insertion of selenocysteine directed by the UGA codon. SelB binds GTP and GDP.</text>
</comment>
<evidence type="ECO:0000256" key="2">
    <source>
        <dbReference type="ARBA" id="ARBA00015953"/>
    </source>
</evidence>
<dbReference type="Pfam" id="PF03144">
    <property type="entry name" value="GTP_EFTU_D2"/>
    <property type="match status" value="1"/>
</dbReference>
<evidence type="ECO:0000256" key="7">
    <source>
        <dbReference type="ARBA" id="ARBA00031615"/>
    </source>
</evidence>
<keyword evidence="9" id="KW-0251">Elongation factor</keyword>
<dbReference type="InterPro" id="IPR004161">
    <property type="entry name" value="EFTu-like_2"/>
</dbReference>
<feature type="domain" description="Tr-type G" evidence="8">
    <location>
        <begin position="1"/>
        <end position="166"/>
    </location>
</feature>
<keyword evidence="10" id="KW-1185">Reference proteome</keyword>
<dbReference type="Proteomes" id="UP000319769">
    <property type="component" value="Unassembled WGS sequence"/>
</dbReference>
<dbReference type="GO" id="GO:0003723">
    <property type="term" value="F:RNA binding"/>
    <property type="evidence" value="ECO:0007669"/>
    <property type="project" value="InterPro"/>
</dbReference>
<dbReference type="PANTHER" id="PTHR43721">
    <property type="entry name" value="ELONGATION FACTOR TU-RELATED"/>
    <property type="match status" value="1"/>
</dbReference>
<dbReference type="InterPro" id="IPR015191">
    <property type="entry name" value="SelB_WHD4"/>
</dbReference>
<proteinExistence type="predicted"/>
<organism evidence="9 10">
    <name type="scientific">Amycolatopsis acidicola</name>
    <dbReference type="NCBI Taxonomy" id="2596893"/>
    <lineage>
        <taxon>Bacteria</taxon>
        <taxon>Bacillati</taxon>
        <taxon>Actinomycetota</taxon>
        <taxon>Actinomycetes</taxon>
        <taxon>Pseudonocardiales</taxon>
        <taxon>Pseudonocardiaceae</taxon>
        <taxon>Amycolatopsis</taxon>
    </lineage>
</organism>
<dbReference type="InterPro" id="IPR009000">
    <property type="entry name" value="Transl_B-barrel_sf"/>
</dbReference>
<evidence type="ECO:0000256" key="5">
    <source>
        <dbReference type="ARBA" id="ARBA00023134"/>
    </source>
</evidence>
<evidence type="ECO:0000313" key="9">
    <source>
        <dbReference type="EMBL" id="KAA9157453.1"/>
    </source>
</evidence>
<accession>A0A5N0UZW5</accession>
<dbReference type="InterPro" id="IPR050055">
    <property type="entry name" value="EF-Tu_GTPase"/>
</dbReference>
<dbReference type="SUPFAM" id="SSF50447">
    <property type="entry name" value="Translation proteins"/>
    <property type="match status" value="1"/>
</dbReference>
<comment type="caution">
    <text evidence="9">The sequence shown here is derived from an EMBL/GenBank/DDBJ whole genome shotgun (WGS) entry which is preliminary data.</text>
</comment>
<evidence type="ECO:0000256" key="4">
    <source>
        <dbReference type="ARBA" id="ARBA00022917"/>
    </source>
</evidence>
<dbReference type="OrthoDB" id="9803139at2"/>
<dbReference type="InterPro" id="IPR000795">
    <property type="entry name" value="T_Tr_GTP-bd_dom"/>
</dbReference>
<evidence type="ECO:0000256" key="1">
    <source>
        <dbReference type="ARBA" id="ARBA00004496"/>
    </source>
</evidence>
<dbReference type="GO" id="GO:0005525">
    <property type="term" value="F:GTP binding"/>
    <property type="evidence" value="ECO:0007669"/>
    <property type="project" value="UniProtKB-KW"/>
</dbReference>
<name>A0A5N0UZW5_9PSEU</name>
<dbReference type="GO" id="GO:0005737">
    <property type="term" value="C:cytoplasm"/>
    <property type="evidence" value="ECO:0007669"/>
    <property type="project" value="UniProtKB-SubCell"/>
</dbReference>
<comment type="subcellular location">
    <subcellularLocation>
        <location evidence="1">Cytoplasm</location>
    </subcellularLocation>
</comment>
<dbReference type="SUPFAM" id="SSF52540">
    <property type="entry name" value="P-loop containing nucleoside triphosphate hydrolases"/>
    <property type="match status" value="1"/>
</dbReference>
<evidence type="ECO:0000256" key="3">
    <source>
        <dbReference type="ARBA" id="ARBA00022490"/>
    </source>
</evidence>